<comment type="similarity">
    <text evidence="10">Belongs to the PlsY family.</text>
</comment>
<feature type="transmembrane region" description="Helical" evidence="10">
    <location>
        <begin position="162"/>
        <end position="179"/>
    </location>
</feature>
<keyword evidence="9 10" id="KW-1208">Phospholipid metabolism</keyword>
<protein>
    <recommendedName>
        <fullName evidence="10">Glycerol-3-phosphate acyltransferase</fullName>
    </recommendedName>
    <alternativeName>
        <fullName evidence="10">Acyl-PO4 G3P acyltransferase</fullName>
    </alternativeName>
    <alternativeName>
        <fullName evidence="10">Acyl-phosphate--glycerol-3-phosphate acyltransferase</fullName>
    </alternativeName>
    <alternativeName>
        <fullName evidence="10">G3P acyltransferase</fullName>
        <shortName evidence="10">GPAT</shortName>
        <ecNumber evidence="10">2.3.1.275</ecNumber>
    </alternativeName>
    <alternativeName>
        <fullName evidence="10">Lysophosphatidic acid synthase</fullName>
        <shortName evidence="10">LPA synthase</shortName>
    </alternativeName>
</protein>
<comment type="function">
    <text evidence="10">Catalyzes the transfer of an acyl group from acyl-phosphate (acyl-PO(4)) to glycerol-3-phosphate (G3P) to form lysophosphatidic acid (LPA). This enzyme utilizes acyl-phosphate as fatty acyl donor, but not acyl-CoA or acyl-ACP.</text>
</comment>
<evidence type="ECO:0000313" key="11">
    <source>
        <dbReference type="EMBL" id="XFO66724.1"/>
    </source>
</evidence>
<accession>A0ABZ3IM34</accession>
<comment type="pathway">
    <text evidence="10">Lipid metabolism; phospholipid metabolism.</text>
</comment>
<name>A0ABZ3IM34_9FIRM</name>
<keyword evidence="12" id="KW-1185">Reference proteome</keyword>
<organism evidence="11 12">
    <name type="scientific">Sporomusa silvacetica DSM 10669</name>
    <dbReference type="NCBI Taxonomy" id="1123289"/>
    <lineage>
        <taxon>Bacteria</taxon>
        <taxon>Bacillati</taxon>
        <taxon>Bacillota</taxon>
        <taxon>Negativicutes</taxon>
        <taxon>Selenomonadales</taxon>
        <taxon>Sporomusaceae</taxon>
        <taxon>Sporomusa</taxon>
    </lineage>
</organism>
<sequence length="206" mass="22281">MEYLLVIVTSYLIGSIPNGLIIGQKFYNVDLRQFGSKNIGATNAYRILGPWPASWVFLTDAIKGIAGVLIGQYIGQTAVAEMFGGMGAIAGHNWSILLGFKGGRGVATGLGVIAMLAPKVTIIVFVIWVIIVCFTRYVSLASIIAAALVPVSMWLLNSRQEFFYFGVLAALFVIIRHRPNIERLLTGTESKIKAGSKTEPGSTKEK</sequence>
<evidence type="ECO:0000256" key="6">
    <source>
        <dbReference type="ARBA" id="ARBA00023098"/>
    </source>
</evidence>
<dbReference type="InterPro" id="IPR003811">
    <property type="entry name" value="G3P_acylTferase_PlsY"/>
</dbReference>
<dbReference type="PANTHER" id="PTHR30309">
    <property type="entry name" value="INNER MEMBRANE PROTEIN YGIH"/>
    <property type="match status" value="1"/>
</dbReference>
<feature type="transmembrane region" description="Helical" evidence="10">
    <location>
        <begin position="137"/>
        <end position="155"/>
    </location>
</feature>
<comment type="catalytic activity">
    <reaction evidence="10">
        <text>an acyl phosphate + sn-glycerol 3-phosphate = a 1-acyl-sn-glycero-3-phosphate + phosphate</text>
        <dbReference type="Rhea" id="RHEA:34075"/>
        <dbReference type="ChEBI" id="CHEBI:43474"/>
        <dbReference type="ChEBI" id="CHEBI:57597"/>
        <dbReference type="ChEBI" id="CHEBI:57970"/>
        <dbReference type="ChEBI" id="CHEBI:59918"/>
        <dbReference type="EC" id="2.3.1.275"/>
    </reaction>
</comment>
<keyword evidence="4 10" id="KW-0812">Transmembrane</keyword>
<evidence type="ECO:0000256" key="2">
    <source>
        <dbReference type="ARBA" id="ARBA00022516"/>
    </source>
</evidence>
<dbReference type="HAMAP" id="MF_01043">
    <property type="entry name" value="PlsY"/>
    <property type="match status" value="1"/>
</dbReference>
<evidence type="ECO:0000313" key="12">
    <source>
        <dbReference type="Proteomes" id="UP000216752"/>
    </source>
</evidence>
<comment type="subcellular location">
    <subcellularLocation>
        <location evidence="10">Cell membrane</location>
        <topology evidence="10">Multi-pass membrane protein</topology>
    </subcellularLocation>
</comment>
<dbReference type="PANTHER" id="PTHR30309:SF0">
    <property type="entry name" value="GLYCEROL-3-PHOSPHATE ACYLTRANSFERASE-RELATED"/>
    <property type="match status" value="1"/>
</dbReference>
<dbReference type="EC" id="2.3.1.275" evidence="10"/>
<reference evidence="11" key="1">
    <citation type="submission" date="2024-05" db="EMBL/GenBank/DDBJ databases">
        <title>Isolation and characterization of Sporomusa carbonis sp. nov., a carboxydotrophic hydrogenogen in the genus of Sporomusa isolated from a charcoal burning pile.</title>
        <authorList>
            <person name="Boeer T."/>
            <person name="Rosenbaum F."/>
            <person name="Eysell L."/>
            <person name="Mueller V."/>
            <person name="Daniel R."/>
            <person name="Poehlein A."/>
        </authorList>
    </citation>
    <scope>NUCLEOTIDE SEQUENCE [LARGE SCALE GENOMIC DNA]</scope>
    <source>
        <strain evidence="11">DSM 10669</strain>
    </source>
</reference>
<evidence type="ECO:0000256" key="10">
    <source>
        <dbReference type="HAMAP-Rule" id="MF_01043"/>
    </source>
</evidence>
<dbReference type="SMART" id="SM01207">
    <property type="entry name" value="G3P_acyltransf"/>
    <property type="match status" value="1"/>
</dbReference>
<dbReference type="Proteomes" id="UP000216752">
    <property type="component" value="Chromosome"/>
</dbReference>
<dbReference type="GO" id="GO:0016746">
    <property type="term" value="F:acyltransferase activity"/>
    <property type="evidence" value="ECO:0007669"/>
    <property type="project" value="UniProtKB-KW"/>
</dbReference>
<keyword evidence="11" id="KW-0012">Acyltransferase</keyword>
<proteinExistence type="inferred from homology"/>
<dbReference type="NCBIfam" id="TIGR00023">
    <property type="entry name" value="glycerol-3-phosphate 1-O-acyltransferase PlsY"/>
    <property type="match status" value="1"/>
</dbReference>
<keyword evidence="8 10" id="KW-0594">Phospholipid biosynthesis</keyword>
<evidence type="ECO:0000256" key="8">
    <source>
        <dbReference type="ARBA" id="ARBA00023209"/>
    </source>
</evidence>
<evidence type="ECO:0000256" key="3">
    <source>
        <dbReference type="ARBA" id="ARBA00022679"/>
    </source>
</evidence>
<keyword evidence="3 10" id="KW-0808">Transferase</keyword>
<comment type="subunit">
    <text evidence="10">Probably interacts with PlsX.</text>
</comment>
<evidence type="ECO:0000256" key="7">
    <source>
        <dbReference type="ARBA" id="ARBA00023136"/>
    </source>
</evidence>
<dbReference type="RefSeq" id="WP_094602804.1">
    <property type="nucleotide sequence ID" value="NZ_CP155573.1"/>
</dbReference>
<evidence type="ECO:0000256" key="4">
    <source>
        <dbReference type="ARBA" id="ARBA00022692"/>
    </source>
</evidence>
<keyword evidence="7 10" id="KW-0472">Membrane</keyword>
<gene>
    <name evidence="10 11" type="primary">plsY</name>
    <name evidence="11" type="ORF">SPSIL_028830</name>
</gene>
<keyword evidence="6 10" id="KW-0443">Lipid metabolism</keyword>
<evidence type="ECO:0000256" key="9">
    <source>
        <dbReference type="ARBA" id="ARBA00023264"/>
    </source>
</evidence>
<feature type="transmembrane region" description="Helical" evidence="10">
    <location>
        <begin position="106"/>
        <end position="131"/>
    </location>
</feature>
<evidence type="ECO:0000256" key="5">
    <source>
        <dbReference type="ARBA" id="ARBA00022989"/>
    </source>
</evidence>
<dbReference type="EMBL" id="CP155573">
    <property type="protein sequence ID" value="XFO66724.1"/>
    <property type="molecule type" value="Genomic_DNA"/>
</dbReference>
<keyword evidence="1 10" id="KW-1003">Cell membrane</keyword>
<dbReference type="Pfam" id="PF02660">
    <property type="entry name" value="G3P_acyltransf"/>
    <property type="match status" value="1"/>
</dbReference>
<evidence type="ECO:0000256" key="1">
    <source>
        <dbReference type="ARBA" id="ARBA00022475"/>
    </source>
</evidence>
<comment type="caution">
    <text evidence="10">Lacks conserved residue(s) required for the propagation of feature annotation.</text>
</comment>
<keyword evidence="2 10" id="KW-0444">Lipid biosynthesis</keyword>
<keyword evidence="5 10" id="KW-1133">Transmembrane helix</keyword>